<keyword evidence="1" id="KW-0812">Transmembrane</keyword>
<proteinExistence type="predicted"/>
<protein>
    <submittedName>
        <fullName evidence="2">Uncharacterized protein</fullName>
    </submittedName>
</protein>
<comment type="caution">
    <text evidence="2">The sequence shown here is derived from an EMBL/GenBank/DDBJ whole genome shotgun (WGS) entry which is preliminary data.</text>
</comment>
<dbReference type="Proteomes" id="UP001589793">
    <property type="component" value="Unassembled WGS sequence"/>
</dbReference>
<sequence length="84" mass="8966">MRAVRVDVAVIVLVSICSGAREAAGLLIESVLFPAWGITRPSLLFVLAWFLEAGAAVLVTIGAGFVLVPRLLPDRRLGDIRPGR</sequence>
<keyword evidence="1" id="KW-1133">Transmembrane helix</keyword>
<reference evidence="2 3" key="1">
    <citation type="submission" date="2024-09" db="EMBL/GenBank/DDBJ databases">
        <authorList>
            <person name="Sun Q."/>
            <person name="Mori K."/>
        </authorList>
    </citation>
    <scope>NUCLEOTIDE SEQUENCE [LARGE SCALE GENOMIC DNA]</scope>
    <source>
        <strain evidence="2 3">CICC 10874</strain>
    </source>
</reference>
<accession>A0ABV6RBU7</accession>
<keyword evidence="1" id="KW-0472">Membrane</keyword>
<gene>
    <name evidence="2" type="ORF">ACFFF6_08795</name>
</gene>
<keyword evidence="3" id="KW-1185">Reference proteome</keyword>
<evidence type="ECO:0000313" key="3">
    <source>
        <dbReference type="Proteomes" id="UP001589793"/>
    </source>
</evidence>
<dbReference type="RefSeq" id="WP_376979983.1">
    <property type="nucleotide sequence ID" value="NZ_JBHLSV010000008.1"/>
</dbReference>
<feature type="transmembrane region" description="Helical" evidence="1">
    <location>
        <begin position="47"/>
        <end position="68"/>
    </location>
</feature>
<dbReference type="EMBL" id="JBHLSV010000008">
    <property type="protein sequence ID" value="MFC0674049.1"/>
    <property type="molecule type" value="Genomic_DNA"/>
</dbReference>
<evidence type="ECO:0000313" key="2">
    <source>
        <dbReference type="EMBL" id="MFC0674049.1"/>
    </source>
</evidence>
<name>A0ABV6RBU7_9MICO</name>
<evidence type="ECO:0000256" key="1">
    <source>
        <dbReference type="SAM" id="Phobius"/>
    </source>
</evidence>
<organism evidence="2 3">
    <name type="scientific">Brachybacterium hainanense</name>
    <dbReference type="NCBI Taxonomy" id="1541174"/>
    <lineage>
        <taxon>Bacteria</taxon>
        <taxon>Bacillati</taxon>
        <taxon>Actinomycetota</taxon>
        <taxon>Actinomycetes</taxon>
        <taxon>Micrococcales</taxon>
        <taxon>Dermabacteraceae</taxon>
        <taxon>Brachybacterium</taxon>
    </lineage>
</organism>